<keyword evidence="1" id="KW-1133">Transmembrane helix</keyword>
<gene>
    <name evidence="2" type="ORF">DFH08DRAFT_961925</name>
</gene>
<organism evidence="2 3">
    <name type="scientific">Mycena albidolilacea</name>
    <dbReference type="NCBI Taxonomy" id="1033008"/>
    <lineage>
        <taxon>Eukaryota</taxon>
        <taxon>Fungi</taxon>
        <taxon>Dikarya</taxon>
        <taxon>Basidiomycota</taxon>
        <taxon>Agaricomycotina</taxon>
        <taxon>Agaricomycetes</taxon>
        <taxon>Agaricomycetidae</taxon>
        <taxon>Agaricales</taxon>
        <taxon>Marasmiineae</taxon>
        <taxon>Mycenaceae</taxon>
        <taxon>Mycena</taxon>
    </lineage>
</organism>
<reference evidence="2" key="1">
    <citation type="submission" date="2023-03" db="EMBL/GenBank/DDBJ databases">
        <title>Massive genome expansion in bonnet fungi (Mycena s.s.) driven by repeated elements and novel gene families across ecological guilds.</title>
        <authorList>
            <consortium name="Lawrence Berkeley National Laboratory"/>
            <person name="Harder C.B."/>
            <person name="Miyauchi S."/>
            <person name="Viragh M."/>
            <person name="Kuo A."/>
            <person name="Thoen E."/>
            <person name="Andreopoulos B."/>
            <person name="Lu D."/>
            <person name="Skrede I."/>
            <person name="Drula E."/>
            <person name="Henrissat B."/>
            <person name="Morin E."/>
            <person name="Kohler A."/>
            <person name="Barry K."/>
            <person name="LaButti K."/>
            <person name="Morin E."/>
            <person name="Salamov A."/>
            <person name="Lipzen A."/>
            <person name="Mereny Z."/>
            <person name="Hegedus B."/>
            <person name="Baldrian P."/>
            <person name="Stursova M."/>
            <person name="Weitz H."/>
            <person name="Taylor A."/>
            <person name="Grigoriev I.V."/>
            <person name="Nagy L.G."/>
            <person name="Martin F."/>
            <person name="Kauserud H."/>
        </authorList>
    </citation>
    <scope>NUCLEOTIDE SEQUENCE</scope>
    <source>
        <strain evidence="2">CBHHK002</strain>
    </source>
</reference>
<evidence type="ECO:0000313" key="2">
    <source>
        <dbReference type="EMBL" id="KAJ7343778.1"/>
    </source>
</evidence>
<keyword evidence="1" id="KW-0812">Transmembrane</keyword>
<accession>A0AAD7EPB4</accession>
<evidence type="ECO:0000313" key="3">
    <source>
        <dbReference type="Proteomes" id="UP001218218"/>
    </source>
</evidence>
<sequence>MRRSLQRDQTITATHDNAAAWAGIGAAAFMAWCQKAVPASILGVLSTFLYLSGVLVLHITTPALFSLETVNASRPLVVPTQGLPSYNWSKIENGLLSDFQTLEAFLPQPLSLLSSVFERYIPTVGLQNGTLYEILAPNKGAGNVTVNATTFDITCGYLEDVNFSRVENTTNEAWNLTAPAFAPYYAIIYPTQPGLIVPINRTYIDAVLFYSTIPILDSSGIPGEGHVLAPPLYNATSAIEIFGCTQTLVNQTATVDSQSRTIQTLGPQKTYSTWAPYTGPLNALGGGNSNFTFDPTRNMFLDLWGLWYNLIPPSDFPLVPQAEQKLSVADLQLNQMLNLVSSTDRPQNVTLHALENALSTLVAAMFWTSANAPPSHGFIIGLQIDGHSVTTISDTLPSQISGNANLSLYFQRPFLLPGNATVTVNFAEPRLDLSIIALTAGFTVSIALLILSLPSSLPVCYRRPGVEPSIEGTGILHSIWLYRNHRELEGLLEQVDDPTR</sequence>
<dbReference type="AlphaFoldDB" id="A0AAD7EPB4"/>
<proteinExistence type="predicted"/>
<evidence type="ECO:0000256" key="1">
    <source>
        <dbReference type="SAM" id="Phobius"/>
    </source>
</evidence>
<feature type="transmembrane region" description="Helical" evidence="1">
    <location>
        <begin position="433"/>
        <end position="453"/>
    </location>
</feature>
<dbReference type="Proteomes" id="UP001218218">
    <property type="component" value="Unassembled WGS sequence"/>
</dbReference>
<protein>
    <submittedName>
        <fullName evidence="2">Uncharacterized protein</fullName>
    </submittedName>
</protein>
<name>A0AAD7EPB4_9AGAR</name>
<feature type="transmembrane region" description="Helical" evidence="1">
    <location>
        <begin position="39"/>
        <end position="59"/>
    </location>
</feature>
<keyword evidence="3" id="KW-1185">Reference proteome</keyword>
<keyword evidence="1" id="KW-0472">Membrane</keyword>
<comment type="caution">
    <text evidence="2">The sequence shown here is derived from an EMBL/GenBank/DDBJ whole genome shotgun (WGS) entry which is preliminary data.</text>
</comment>
<dbReference type="EMBL" id="JARIHO010000022">
    <property type="protein sequence ID" value="KAJ7343778.1"/>
    <property type="molecule type" value="Genomic_DNA"/>
</dbReference>